<dbReference type="OrthoDB" id="9789797at2"/>
<feature type="active site" description="Proton acceptor" evidence="7">
    <location>
        <position position="64"/>
    </location>
</feature>
<accession>A0A1I1F1Q2</accession>
<dbReference type="Pfam" id="PF04413">
    <property type="entry name" value="Glycos_transf_N"/>
    <property type="match status" value="1"/>
</dbReference>
<evidence type="ECO:0000313" key="11">
    <source>
        <dbReference type="Proteomes" id="UP000199514"/>
    </source>
</evidence>
<evidence type="ECO:0000256" key="5">
    <source>
        <dbReference type="ARBA" id="ARBA00031445"/>
    </source>
</evidence>
<evidence type="ECO:0000256" key="2">
    <source>
        <dbReference type="ARBA" id="ARBA00012621"/>
    </source>
</evidence>
<dbReference type="PANTHER" id="PTHR42755">
    <property type="entry name" value="3-DEOXY-MANNO-OCTULOSONATE CYTIDYLYLTRANSFERASE"/>
    <property type="match status" value="1"/>
</dbReference>
<dbReference type="PANTHER" id="PTHR42755:SF1">
    <property type="entry name" value="3-DEOXY-D-MANNO-OCTULOSONIC ACID TRANSFERASE, MITOCHONDRIAL-RELATED"/>
    <property type="match status" value="1"/>
</dbReference>
<dbReference type="STRING" id="927664.SAMN05421780_1028"/>
<comment type="subcellular location">
    <subcellularLocation>
        <location evidence="8">Cell membrane</location>
    </subcellularLocation>
</comment>
<sequence length="425" mass="48592">MLGRFFYDAGISLYTAAVHLAAWRSTKAKHWVNGRKDWRPRLQDLLNTHKGQPLAWFHCASLGEFEQGRPVIEAFRIAFPEHKILLTFFSPSGYEIRKNYAGADYIFYLPADTRQNAEQWFLTVEPSVAFFVKYEFWHHYIQVMEENNVPVVSFSAIFRPNQIFFKPYGEFHRQILRRLNMIFVQNESSAKLLEGIGITRQQLGGDTRFDRVAVLPDTAPEIQMAKLFKNNELLLIVGSAWPQDMDIILPVLNKLQAENIRLKVMVAPHEIEAQNMKNWEQIYQGKSIRYSQVSDQVVVSEYDMLIIDNVGMLSALYQYAEIAWIGGAYGKGLHNTLEAATFGMPIFFGNKNYTKFQEALDLVAEGIAAPVAADAAAFETKLKTLLTDTTTREAIAAKSRNYVKSKVGATAKVLHWYHDYLAEKK</sequence>
<evidence type="ECO:0000313" key="10">
    <source>
        <dbReference type="EMBL" id="SFB93187.1"/>
    </source>
</evidence>
<name>A0A1I1F1Q2_9BACT</name>
<dbReference type="Gene3D" id="3.40.50.11720">
    <property type="entry name" value="3-Deoxy-D-manno-octulosonic-acid transferase, N-terminal domain"/>
    <property type="match status" value="1"/>
</dbReference>
<evidence type="ECO:0000256" key="6">
    <source>
        <dbReference type="ARBA" id="ARBA00049183"/>
    </source>
</evidence>
<dbReference type="GO" id="GO:0043842">
    <property type="term" value="F:Kdo transferase activity"/>
    <property type="evidence" value="ECO:0007669"/>
    <property type="project" value="UniProtKB-EC"/>
</dbReference>
<organism evidence="10 11">
    <name type="scientific">Flexibacter flexilis DSM 6793</name>
    <dbReference type="NCBI Taxonomy" id="927664"/>
    <lineage>
        <taxon>Bacteria</taxon>
        <taxon>Pseudomonadati</taxon>
        <taxon>Bacteroidota</taxon>
        <taxon>Cytophagia</taxon>
        <taxon>Cytophagales</taxon>
        <taxon>Flexibacteraceae</taxon>
        <taxon>Flexibacter</taxon>
    </lineage>
</organism>
<protein>
    <recommendedName>
        <fullName evidence="3 8">3-deoxy-D-manno-octulosonic acid transferase</fullName>
        <shortName evidence="8">Kdo transferase</shortName>
        <ecNumber evidence="2 8">2.4.99.12</ecNumber>
    </recommendedName>
    <alternativeName>
        <fullName evidence="5 8">Lipid IV(A) 3-deoxy-D-manno-octulosonic acid transferase</fullName>
    </alternativeName>
</protein>
<evidence type="ECO:0000256" key="8">
    <source>
        <dbReference type="RuleBase" id="RU365103"/>
    </source>
</evidence>
<evidence type="ECO:0000256" key="1">
    <source>
        <dbReference type="ARBA" id="ARBA00004713"/>
    </source>
</evidence>
<dbReference type="Gene3D" id="3.40.50.2000">
    <property type="entry name" value="Glycogen Phosphorylase B"/>
    <property type="match status" value="1"/>
</dbReference>
<keyword evidence="4 8" id="KW-0808">Transferase</keyword>
<gene>
    <name evidence="10" type="ORF">SAMN05421780_1028</name>
</gene>
<dbReference type="InterPro" id="IPR007507">
    <property type="entry name" value="Glycos_transf_N"/>
</dbReference>
<dbReference type="RefSeq" id="WP_091507883.1">
    <property type="nucleotide sequence ID" value="NZ_FOLE01000002.1"/>
</dbReference>
<comment type="pathway">
    <text evidence="1 8">Bacterial outer membrane biogenesis; LPS core biosynthesis.</text>
</comment>
<comment type="function">
    <text evidence="8">Involved in lipopolysaccharide (LPS) biosynthesis. Catalyzes the transfer of 3-deoxy-D-manno-octulosonate (Kdo) residue(s) from CMP-Kdo to lipid IV(A), the tetraacyldisaccharide-1,4'-bisphosphate precursor of lipid A.</text>
</comment>
<comment type="similarity">
    <text evidence="8">Belongs to the glycosyltransferase group 1 family.</text>
</comment>
<evidence type="ECO:0000256" key="3">
    <source>
        <dbReference type="ARBA" id="ARBA00019077"/>
    </source>
</evidence>
<feature type="domain" description="3-deoxy-D-manno-octulosonic-acid transferase N-terminal" evidence="9">
    <location>
        <begin position="37"/>
        <end position="210"/>
    </location>
</feature>
<dbReference type="InterPro" id="IPR038107">
    <property type="entry name" value="Glycos_transf_N_sf"/>
</dbReference>
<evidence type="ECO:0000259" key="9">
    <source>
        <dbReference type="Pfam" id="PF04413"/>
    </source>
</evidence>
<evidence type="ECO:0000256" key="4">
    <source>
        <dbReference type="ARBA" id="ARBA00022679"/>
    </source>
</evidence>
<dbReference type="Proteomes" id="UP000199514">
    <property type="component" value="Unassembled WGS sequence"/>
</dbReference>
<evidence type="ECO:0000256" key="7">
    <source>
        <dbReference type="PIRSR" id="PIRSR639901-1"/>
    </source>
</evidence>
<dbReference type="GO" id="GO:0009244">
    <property type="term" value="P:lipopolysaccharide core region biosynthetic process"/>
    <property type="evidence" value="ECO:0007669"/>
    <property type="project" value="UniProtKB-UniRule"/>
</dbReference>
<dbReference type="InterPro" id="IPR039901">
    <property type="entry name" value="Kdotransferase"/>
</dbReference>
<keyword evidence="8" id="KW-1003">Cell membrane</keyword>
<dbReference type="EC" id="2.4.99.12" evidence="2 8"/>
<dbReference type="GO" id="GO:0009245">
    <property type="term" value="P:lipid A biosynthetic process"/>
    <property type="evidence" value="ECO:0007669"/>
    <property type="project" value="TreeGrafter"/>
</dbReference>
<keyword evidence="8" id="KW-0472">Membrane</keyword>
<keyword evidence="11" id="KW-1185">Reference proteome</keyword>
<proteinExistence type="inferred from homology"/>
<dbReference type="SUPFAM" id="SSF53756">
    <property type="entry name" value="UDP-Glycosyltransferase/glycogen phosphorylase"/>
    <property type="match status" value="1"/>
</dbReference>
<keyword evidence="8" id="KW-0448">Lipopolysaccharide biosynthesis</keyword>
<dbReference type="UniPathway" id="UPA00958"/>
<dbReference type="AlphaFoldDB" id="A0A1I1F1Q2"/>
<reference evidence="10 11" key="1">
    <citation type="submission" date="2016-10" db="EMBL/GenBank/DDBJ databases">
        <authorList>
            <person name="de Groot N.N."/>
        </authorList>
    </citation>
    <scope>NUCLEOTIDE SEQUENCE [LARGE SCALE GENOMIC DNA]</scope>
    <source>
        <strain evidence="10 11">DSM 6793</strain>
    </source>
</reference>
<comment type="catalytic activity">
    <reaction evidence="6 8">
        <text>lipid IVA (E. coli) + CMP-3-deoxy-beta-D-manno-octulosonate = alpha-Kdo-(2-&gt;6)-lipid IVA (E. coli) + CMP + H(+)</text>
        <dbReference type="Rhea" id="RHEA:28066"/>
        <dbReference type="ChEBI" id="CHEBI:15378"/>
        <dbReference type="ChEBI" id="CHEBI:58603"/>
        <dbReference type="ChEBI" id="CHEBI:60364"/>
        <dbReference type="ChEBI" id="CHEBI:60377"/>
        <dbReference type="ChEBI" id="CHEBI:85987"/>
        <dbReference type="EC" id="2.4.99.12"/>
    </reaction>
</comment>
<dbReference type="GO" id="GO:0005886">
    <property type="term" value="C:plasma membrane"/>
    <property type="evidence" value="ECO:0007669"/>
    <property type="project" value="UniProtKB-SubCell"/>
</dbReference>
<dbReference type="EMBL" id="FOLE01000002">
    <property type="protein sequence ID" value="SFB93187.1"/>
    <property type="molecule type" value="Genomic_DNA"/>
</dbReference>